<evidence type="ECO:0000313" key="3">
    <source>
        <dbReference type="Proteomes" id="UP000584670"/>
    </source>
</evidence>
<reference evidence="2 3" key="1">
    <citation type="submission" date="2020-08" db="EMBL/GenBank/DDBJ databases">
        <title>Streptomyces sp. PSKA01 genome sequencing and assembly.</title>
        <authorList>
            <person name="Mandal S."/>
            <person name="Maiti P.K."/>
            <person name="Das P."/>
        </authorList>
    </citation>
    <scope>NUCLEOTIDE SEQUENCE [LARGE SCALE GENOMIC DNA]</scope>
    <source>
        <strain evidence="2 3">PSKA01</strain>
    </source>
</reference>
<comment type="caution">
    <text evidence="2">The sequence shown here is derived from an EMBL/GenBank/DDBJ whole genome shotgun (WGS) entry which is preliminary data.</text>
</comment>
<keyword evidence="3" id="KW-1185">Reference proteome</keyword>
<evidence type="ECO:0000313" key="2">
    <source>
        <dbReference type="EMBL" id="MBC2902767.1"/>
    </source>
</evidence>
<proteinExistence type="predicted"/>
<protein>
    <submittedName>
        <fullName evidence="2">Uncharacterized protein</fullName>
    </submittedName>
</protein>
<organism evidence="2 3">
    <name type="scientific">Streptomyces cupreus</name>
    <dbReference type="NCBI Taxonomy" id="2759956"/>
    <lineage>
        <taxon>Bacteria</taxon>
        <taxon>Bacillati</taxon>
        <taxon>Actinomycetota</taxon>
        <taxon>Actinomycetes</taxon>
        <taxon>Kitasatosporales</taxon>
        <taxon>Streptomycetaceae</taxon>
        <taxon>Streptomyces</taxon>
    </lineage>
</organism>
<name>A0A7X1M971_9ACTN</name>
<sequence>MTSRSRAAGRLLVRLLLLGLLLIGLGVVHTLAHADAHDGVTGHSTARHLDLGPADPASCARPHGHEPDLPGEAPHRTTAHATADSDSLPEAGCWASVPAGPWPVPTAQLAAGTTTATHAAPPADGLFSFRAYTSPHALGVLRI</sequence>
<gene>
    <name evidence="2" type="ORF">H4N64_14345</name>
</gene>
<dbReference type="AlphaFoldDB" id="A0A7X1M971"/>
<evidence type="ECO:0000256" key="1">
    <source>
        <dbReference type="SAM" id="MobiDB-lite"/>
    </source>
</evidence>
<dbReference type="Proteomes" id="UP000584670">
    <property type="component" value="Unassembled WGS sequence"/>
</dbReference>
<dbReference type="EMBL" id="JACMSF010000013">
    <property type="protein sequence ID" value="MBC2902767.1"/>
    <property type="molecule type" value="Genomic_DNA"/>
</dbReference>
<feature type="region of interest" description="Disordered" evidence="1">
    <location>
        <begin position="40"/>
        <end position="86"/>
    </location>
</feature>
<accession>A0A7X1M971</accession>
<dbReference type="RefSeq" id="WP_186282680.1">
    <property type="nucleotide sequence ID" value="NZ_JACMSF010000013.1"/>
</dbReference>